<evidence type="ECO:0000256" key="4">
    <source>
        <dbReference type="ARBA" id="ARBA00022692"/>
    </source>
</evidence>
<evidence type="ECO:0000256" key="5">
    <source>
        <dbReference type="ARBA" id="ARBA00022970"/>
    </source>
</evidence>
<feature type="transmembrane region" description="Helical" evidence="9">
    <location>
        <begin position="92"/>
        <end position="111"/>
    </location>
</feature>
<dbReference type="GO" id="GO:0006865">
    <property type="term" value="P:amino acid transport"/>
    <property type="evidence" value="ECO:0007669"/>
    <property type="project" value="UniProtKB-KW"/>
</dbReference>
<dbReference type="Proteomes" id="UP000260665">
    <property type="component" value="Unassembled WGS sequence"/>
</dbReference>
<accession>A0A3E1RBS5</accession>
<keyword evidence="7 9" id="KW-0472">Membrane</keyword>
<feature type="transmembrane region" description="Helical" evidence="9">
    <location>
        <begin position="62"/>
        <end position="80"/>
    </location>
</feature>
<proteinExistence type="inferred from homology"/>
<gene>
    <name evidence="10" type="ORF">DIC66_11905</name>
</gene>
<dbReference type="CDD" id="cd06582">
    <property type="entry name" value="TM_PBP1_LivH_like"/>
    <property type="match status" value="1"/>
</dbReference>
<evidence type="ECO:0000256" key="3">
    <source>
        <dbReference type="ARBA" id="ARBA00022475"/>
    </source>
</evidence>
<dbReference type="Pfam" id="PF02653">
    <property type="entry name" value="BPD_transp_2"/>
    <property type="match status" value="1"/>
</dbReference>
<evidence type="ECO:0000313" key="11">
    <source>
        <dbReference type="Proteomes" id="UP000260665"/>
    </source>
</evidence>
<organism evidence="10 11">
    <name type="scientific">Rhodoferax lacus</name>
    <dbReference type="NCBI Taxonomy" id="2184758"/>
    <lineage>
        <taxon>Bacteria</taxon>
        <taxon>Pseudomonadati</taxon>
        <taxon>Pseudomonadota</taxon>
        <taxon>Betaproteobacteria</taxon>
        <taxon>Burkholderiales</taxon>
        <taxon>Comamonadaceae</taxon>
        <taxon>Rhodoferax</taxon>
    </lineage>
</organism>
<evidence type="ECO:0000256" key="1">
    <source>
        <dbReference type="ARBA" id="ARBA00004651"/>
    </source>
</evidence>
<evidence type="ECO:0000256" key="7">
    <source>
        <dbReference type="ARBA" id="ARBA00023136"/>
    </source>
</evidence>
<evidence type="ECO:0000256" key="8">
    <source>
        <dbReference type="ARBA" id="ARBA00037998"/>
    </source>
</evidence>
<reference evidence="10 11" key="1">
    <citation type="submission" date="2018-05" db="EMBL/GenBank/DDBJ databases">
        <title>Rhodoferax soyangensis sp.nov., isolated from an oligotrophic freshwater lake.</title>
        <authorList>
            <person name="Park M."/>
        </authorList>
    </citation>
    <scope>NUCLEOTIDE SEQUENCE [LARGE SCALE GENOMIC DNA]</scope>
    <source>
        <strain evidence="10 11">IMCC26218</strain>
    </source>
</reference>
<keyword evidence="3" id="KW-1003">Cell membrane</keyword>
<feature type="transmembrane region" description="Helical" evidence="9">
    <location>
        <begin position="38"/>
        <end position="56"/>
    </location>
</feature>
<keyword evidence="6 9" id="KW-1133">Transmembrane helix</keyword>
<dbReference type="InterPro" id="IPR001851">
    <property type="entry name" value="ABC_transp_permease"/>
</dbReference>
<evidence type="ECO:0000256" key="9">
    <source>
        <dbReference type="SAM" id="Phobius"/>
    </source>
</evidence>
<feature type="transmembrane region" description="Helical" evidence="9">
    <location>
        <begin position="231"/>
        <end position="252"/>
    </location>
</feature>
<name>A0A3E1RBS5_9BURK</name>
<dbReference type="AlphaFoldDB" id="A0A3E1RBS5"/>
<comment type="subcellular location">
    <subcellularLocation>
        <location evidence="1">Cell membrane</location>
        <topology evidence="1">Multi-pass membrane protein</topology>
    </subcellularLocation>
</comment>
<comment type="caution">
    <text evidence="10">The sequence shown here is derived from an EMBL/GenBank/DDBJ whole genome shotgun (WGS) entry which is preliminary data.</text>
</comment>
<sequence>MSDWIGTIIQGSLLGGLYALFAIGLSITYGVMRVVNIAHGDFIVLSAYLALIPISMLGVHPFVLILPVAIVMFGIGYLLQRVLLNRTIGPDILPPLLVTFGLSILIQNGLLEVFTADSQALQVGELSTASLALGGGITIGLFPLLVFLVSLLLTWGISLLFTKTSVGMSLRATSDDPATAGLMGIRAKHVYAMAMGLSFALVAVGGVLSGARTTFTPASGPASLLYAFEAVVIGGMGSLWGTFAGAVILGIAQAIGAEVNAGFGVLFGHLVFLAVLIFKPTGLFARTK</sequence>
<dbReference type="InterPro" id="IPR052157">
    <property type="entry name" value="BCAA_transport_permease"/>
</dbReference>
<dbReference type="GO" id="GO:0022857">
    <property type="term" value="F:transmembrane transporter activity"/>
    <property type="evidence" value="ECO:0007669"/>
    <property type="project" value="InterPro"/>
</dbReference>
<dbReference type="PANTHER" id="PTHR11795">
    <property type="entry name" value="BRANCHED-CHAIN AMINO ACID TRANSPORT SYSTEM PERMEASE PROTEIN LIVH"/>
    <property type="match status" value="1"/>
</dbReference>
<dbReference type="EMBL" id="QFZK01000006">
    <property type="protein sequence ID" value="RFO96713.1"/>
    <property type="molecule type" value="Genomic_DNA"/>
</dbReference>
<dbReference type="OrthoDB" id="9807115at2"/>
<keyword evidence="4 9" id="KW-0812">Transmembrane</keyword>
<feature type="transmembrane region" description="Helical" evidence="9">
    <location>
        <begin position="190"/>
        <end position="211"/>
    </location>
</feature>
<evidence type="ECO:0000256" key="2">
    <source>
        <dbReference type="ARBA" id="ARBA00022448"/>
    </source>
</evidence>
<dbReference type="GO" id="GO:0005886">
    <property type="term" value="C:plasma membrane"/>
    <property type="evidence" value="ECO:0007669"/>
    <property type="project" value="UniProtKB-SubCell"/>
</dbReference>
<protein>
    <submittedName>
        <fullName evidence="10">Branched-chain amino acid ABC transporter permease</fullName>
    </submittedName>
</protein>
<dbReference type="RefSeq" id="WP_117177431.1">
    <property type="nucleotide sequence ID" value="NZ_QFZK01000006.1"/>
</dbReference>
<feature type="transmembrane region" description="Helical" evidence="9">
    <location>
        <begin position="12"/>
        <end position="31"/>
    </location>
</feature>
<keyword evidence="5" id="KW-0029">Amino-acid transport</keyword>
<keyword evidence="11" id="KW-1185">Reference proteome</keyword>
<dbReference type="PANTHER" id="PTHR11795:SF445">
    <property type="entry name" value="AMINO ACID ABC TRANSPORTER PERMEASE PROTEIN"/>
    <property type="match status" value="1"/>
</dbReference>
<feature type="transmembrane region" description="Helical" evidence="9">
    <location>
        <begin position="259"/>
        <end position="278"/>
    </location>
</feature>
<evidence type="ECO:0000313" key="10">
    <source>
        <dbReference type="EMBL" id="RFO96713.1"/>
    </source>
</evidence>
<keyword evidence="2" id="KW-0813">Transport</keyword>
<evidence type="ECO:0000256" key="6">
    <source>
        <dbReference type="ARBA" id="ARBA00022989"/>
    </source>
</evidence>
<comment type="similarity">
    <text evidence="8">Belongs to the binding-protein-dependent transport system permease family. LivHM subfamily.</text>
</comment>
<feature type="transmembrane region" description="Helical" evidence="9">
    <location>
        <begin position="131"/>
        <end position="161"/>
    </location>
</feature>